<feature type="chain" id="PRO_5024848820" description="TonB C-terminal domain-containing protein" evidence="1">
    <location>
        <begin position="22"/>
        <end position="268"/>
    </location>
</feature>
<evidence type="ECO:0000313" key="3">
    <source>
        <dbReference type="Proteomes" id="UP000326921"/>
    </source>
</evidence>
<proteinExistence type="predicted"/>
<dbReference type="KEGG" id="sphe:GFH32_11810"/>
<sequence>MRFTFIIYLLFAMGLSISTSATEQVPDRLIIKGDTLRLHALPLEVWEEFKKLKEPLFPDSLNSFSTGCWRGYIAYWEVIDDRLYLNSIYNEEKTAKVDIKSLFRNQLVDGRIPADWFSDTVTAYKGKLISYMHAGFSSIFEHEYEYTFENGRLKNIEYFDNSMSKNIPFVMGELNVRAETDALIDWNALPPIEESIYVFLQVRGNELGYVDSIVHMNGKFEVFNQEAIRVTRLLKRIPVIYSRGKMQPPEICSLYIVFTREKQEKFRK</sequence>
<accession>A0A5Q0QCM3</accession>
<gene>
    <name evidence="2" type="ORF">GFH32_11810</name>
</gene>
<keyword evidence="3" id="KW-1185">Reference proteome</keyword>
<dbReference type="EMBL" id="CP045652">
    <property type="protein sequence ID" value="QGA26959.1"/>
    <property type="molecule type" value="Genomic_DNA"/>
</dbReference>
<reference evidence="2 3" key="1">
    <citation type="submission" date="2019-10" db="EMBL/GenBank/DDBJ databases">
        <authorList>
            <person name="Dong K."/>
        </authorList>
    </citation>
    <scope>NUCLEOTIDE SEQUENCE [LARGE SCALE GENOMIC DNA]</scope>
    <source>
        <strain evidence="3">dk4302</strain>
    </source>
</reference>
<dbReference type="Proteomes" id="UP000326921">
    <property type="component" value="Chromosome"/>
</dbReference>
<evidence type="ECO:0000256" key="1">
    <source>
        <dbReference type="SAM" id="SignalP"/>
    </source>
</evidence>
<dbReference type="AlphaFoldDB" id="A0A5Q0QCM3"/>
<protein>
    <recommendedName>
        <fullName evidence="4">TonB C-terminal domain-containing protein</fullName>
    </recommendedName>
</protein>
<organism evidence="2 3">
    <name type="scientific">Sphingobacterium zhuxiongii</name>
    <dbReference type="NCBI Taxonomy" id="2662364"/>
    <lineage>
        <taxon>Bacteria</taxon>
        <taxon>Pseudomonadati</taxon>
        <taxon>Bacteroidota</taxon>
        <taxon>Sphingobacteriia</taxon>
        <taxon>Sphingobacteriales</taxon>
        <taxon>Sphingobacteriaceae</taxon>
        <taxon>Sphingobacterium</taxon>
    </lineage>
</organism>
<dbReference type="RefSeq" id="WP_153511801.1">
    <property type="nucleotide sequence ID" value="NZ_CP045652.1"/>
</dbReference>
<feature type="signal peptide" evidence="1">
    <location>
        <begin position="1"/>
        <end position="21"/>
    </location>
</feature>
<evidence type="ECO:0000313" key="2">
    <source>
        <dbReference type="EMBL" id="QGA26959.1"/>
    </source>
</evidence>
<evidence type="ECO:0008006" key="4">
    <source>
        <dbReference type="Google" id="ProtNLM"/>
    </source>
</evidence>
<keyword evidence="1" id="KW-0732">Signal</keyword>
<name>A0A5Q0QCM3_9SPHI</name>